<accession>A0A0E9Q3T6</accession>
<proteinExistence type="predicted"/>
<sequence length="30" mass="3364">MDWRARYPHVSLALETESCAGQNTLSKNKG</sequence>
<reference evidence="1" key="2">
    <citation type="journal article" date="2015" name="Fish Shellfish Immunol.">
        <title>Early steps in the European eel (Anguilla anguilla)-Vibrio vulnificus interaction in the gills: Role of the RtxA13 toxin.</title>
        <authorList>
            <person name="Callol A."/>
            <person name="Pajuelo D."/>
            <person name="Ebbesson L."/>
            <person name="Teles M."/>
            <person name="MacKenzie S."/>
            <person name="Amaro C."/>
        </authorList>
    </citation>
    <scope>NUCLEOTIDE SEQUENCE</scope>
</reference>
<organism evidence="1">
    <name type="scientific">Anguilla anguilla</name>
    <name type="common">European freshwater eel</name>
    <name type="synonym">Muraena anguilla</name>
    <dbReference type="NCBI Taxonomy" id="7936"/>
    <lineage>
        <taxon>Eukaryota</taxon>
        <taxon>Metazoa</taxon>
        <taxon>Chordata</taxon>
        <taxon>Craniata</taxon>
        <taxon>Vertebrata</taxon>
        <taxon>Euteleostomi</taxon>
        <taxon>Actinopterygii</taxon>
        <taxon>Neopterygii</taxon>
        <taxon>Teleostei</taxon>
        <taxon>Anguilliformes</taxon>
        <taxon>Anguillidae</taxon>
        <taxon>Anguilla</taxon>
    </lineage>
</organism>
<name>A0A0E9Q3T6_ANGAN</name>
<dbReference type="AlphaFoldDB" id="A0A0E9Q3T6"/>
<protein>
    <submittedName>
        <fullName evidence="1">Uncharacterized protein</fullName>
    </submittedName>
</protein>
<reference evidence="1" key="1">
    <citation type="submission" date="2014-11" db="EMBL/GenBank/DDBJ databases">
        <authorList>
            <person name="Amaro Gonzalez C."/>
        </authorList>
    </citation>
    <scope>NUCLEOTIDE SEQUENCE</scope>
</reference>
<evidence type="ECO:0000313" key="1">
    <source>
        <dbReference type="EMBL" id="JAH10748.1"/>
    </source>
</evidence>
<dbReference type="EMBL" id="GBXM01097829">
    <property type="protein sequence ID" value="JAH10748.1"/>
    <property type="molecule type" value="Transcribed_RNA"/>
</dbReference>